<evidence type="ECO:0000256" key="4">
    <source>
        <dbReference type="ARBA" id="ARBA00023242"/>
    </source>
</evidence>
<feature type="compositionally biased region" description="Acidic residues" evidence="5">
    <location>
        <begin position="389"/>
        <end position="406"/>
    </location>
</feature>
<evidence type="ECO:0000256" key="3">
    <source>
        <dbReference type="ARBA" id="ARBA00022448"/>
    </source>
</evidence>
<dbReference type="AlphaFoldDB" id="A0AAV9ZLQ7"/>
<comment type="similarity">
    <text evidence="2">Belongs to the importin beta family.</text>
</comment>
<dbReference type="Gene3D" id="1.25.10.10">
    <property type="entry name" value="Leucine-rich Repeat Variant"/>
    <property type="match status" value="2"/>
</dbReference>
<dbReference type="SUPFAM" id="SSF48371">
    <property type="entry name" value="ARM repeat"/>
    <property type="match status" value="1"/>
</dbReference>
<organism evidence="6 7">
    <name type="scientific">Favolaschia claudopus</name>
    <dbReference type="NCBI Taxonomy" id="2862362"/>
    <lineage>
        <taxon>Eukaryota</taxon>
        <taxon>Fungi</taxon>
        <taxon>Dikarya</taxon>
        <taxon>Basidiomycota</taxon>
        <taxon>Agaricomycotina</taxon>
        <taxon>Agaricomycetes</taxon>
        <taxon>Agaricomycetidae</taxon>
        <taxon>Agaricales</taxon>
        <taxon>Marasmiineae</taxon>
        <taxon>Mycenaceae</taxon>
        <taxon>Favolaschia</taxon>
    </lineage>
</organism>
<evidence type="ECO:0000256" key="1">
    <source>
        <dbReference type="ARBA" id="ARBA00004123"/>
    </source>
</evidence>
<sequence>MASSSSASSSSIPMPSEADISQFISLIQSAYDPAASADPATVQTVQSSLLSLQRTPFAWGLIVPLLAHAGPNVQFFGAHTAHAKISRGELSALPVSEQLALRDALVNLAGVQRTRVVRRKMYSALSALAIRLVPAKMWDGWIEGTMGSLVGMGAASEHVHEFLAGAAEDVGAANLLPQPRLTLDTSLRSASSLVIQSIASVVASHSSEDAVAAALACLVAWLPNKLLPDTDVASLIPSHIALLQHSNTSSTHAVSALSELLSRPPTAWSPAVLLEPLLLWVLNVFPQYSPSADSNLASLTTTAPSYALPSHAPPPALKTHTKLLVALAEAAVEWVAAHVVDVSACSAGPPRALLAQTFLRVMLALVTVDPGGARVRVRVDVGGGVAVDGDGEGEDDGDDDDEEDEANAGTSLGFWYLLQEALWEVPAANAYLFPSATPPSELDEDDPERFRRGSPWTPAPEMMVRSGSYQFGASGGDDGEGSGGSDADDARMAHARAVYAALVRVLRVKVFWPGGVEGRNRMDRFALYRRDVGDTLVNAYYILRDDLLVFLVSEAEAAAAVAHKGGNVWEKLEAPLFLLRAVHEALDLDTTSASVAEKETAGSAALVRLFGDHVWGRLPPPAEGGEGAALVRLRRTALGLVETYAAYFTTRSPDAVLSPLGYVLGALKDPGVCLQAALALRSLCDANRRALAARIRAFAEVHAGMGGVPDSEKAKVLQSIASVIQALPPTEGIAPTEAMVMSILQRLGVALSAVTTHPDAARATAILQLEVLAGIARGLTRTTEARRLDEDESGGPEAAAVRAAREDSRLQALRQALSRAIEQVAELWSADSAVGQALSELVRAITALPADVTLLSLPAGPLLGVVCSAARRRLTGVWLTLAASLVGQLNPPPLFLGSPSGPSEEAEACVREAVGVLVGTVLGVLGEPNGMVENPDIVQEFFACMDRVAQDFTTSFCALPDGAFDALVRCAISALALQERYSLVAACTFLGTLIHRLSLYAPISAQQVAPLQAHLIRTHGRAIMRAVLCGFAGAAPRSVTPNLLEILSALVTRWEEATVAAAEGDMRSENGGRASGRGARGWVSSILFADDFPATKATREDKERFVKTLVSSRSVKKTKEAANQFSTVAWGLEGSTFGYASV</sequence>
<comment type="subcellular location">
    <subcellularLocation>
        <location evidence="1">Nucleus</location>
    </subcellularLocation>
</comment>
<evidence type="ECO:0008006" key="8">
    <source>
        <dbReference type="Google" id="ProtNLM"/>
    </source>
</evidence>
<dbReference type="GO" id="GO:0005737">
    <property type="term" value="C:cytoplasm"/>
    <property type="evidence" value="ECO:0007669"/>
    <property type="project" value="TreeGrafter"/>
</dbReference>
<name>A0AAV9ZLQ7_9AGAR</name>
<dbReference type="PANTHER" id="PTHR12363:SF33">
    <property type="entry name" value="IMPORTIN-13"/>
    <property type="match status" value="1"/>
</dbReference>
<dbReference type="PANTHER" id="PTHR12363">
    <property type="entry name" value="TRANSPORTIN 3 AND IMPORTIN 13"/>
    <property type="match status" value="1"/>
</dbReference>
<evidence type="ECO:0000313" key="6">
    <source>
        <dbReference type="EMBL" id="KAK6985163.1"/>
    </source>
</evidence>
<dbReference type="InterPro" id="IPR011989">
    <property type="entry name" value="ARM-like"/>
</dbReference>
<feature type="compositionally biased region" description="Gly residues" evidence="5">
    <location>
        <begin position="473"/>
        <end position="484"/>
    </location>
</feature>
<dbReference type="InterPro" id="IPR051345">
    <property type="entry name" value="Importin_beta-like_NTR"/>
</dbReference>
<dbReference type="GO" id="GO:0006606">
    <property type="term" value="P:protein import into nucleus"/>
    <property type="evidence" value="ECO:0007669"/>
    <property type="project" value="TreeGrafter"/>
</dbReference>
<keyword evidence="7" id="KW-1185">Reference proteome</keyword>
<feature type="region of interest" description="Disordered" evidence="5">
    <location>
        <begin position="436"/>
        <end position="488"/>
    </location>
</feature>
<proteinExistence type="inferred from homology"/>
<evidence type="ECO:0000256" key="5">
    <source>
        <dbReference type="SAM" id="MobiDB-lite"/>
    </source>
</evidence>
<dbReference type="InterPro" id="IPR016024">
    <property type="entry name" value="ARM-type_fold"/>
</dbReference>
<evidence type="ECO:0000256" key="2">
    <source>
        <dbReference type="ARBA" id="ARBA00007991"/>
    </source>
</evidence>
<reference evidence="6 7" key="1">
    <citation type="journal article" date="2024" name="J Genomics">
        <title>Draft genome sequencing and assembly of Favolaschia claudopus CIRM-BRFM 2984 isolated from oak limbs.</title>
        <authorList>
            <person name="Navarro D."/>
            <person name="Drula E."/>
            <person name="Chaduli D."/>
            <person name="Cazenave R."/>
            <person name="Ahrendt S."/>
            <person name="Wang J."/>
            <person name="Lipzen A."/>
            <person name="Daum C."/>
            <person name="Barry K."/>
            <person name="Grigoriev I.V."/>
            <person name="Favel A."/>
            <person name="Rosso M.N."/>
            <person name="Martin F."/>
        </authorList>
    </citation>
    <scope>NUCLEOTIDE SEQUENCE [LARGE SCALE GENOMIC DNA]</scope>
    <source>
        <strain evidence="6 7">CIRM-BRFM 2984</strain>
    </source>
</reference>
<accession>A0AAV9ZLQ7</accession>
<evidence type="ECO:0000313" key="7">
    <source>
        <dbReference type="Proteomes" id="UP001362999"/>
    </source>
</evidence>
<dbReference type="EMBL" id="JAWWNJ010000132">
    <property type="protein sequence ID" value="KAK6985163.1"/>
    <property type="molecule type" value="Genomic_DNA"/>
</dbReference>
<keyword evidence="3" id="KW-0813">Transport</keyword>
<dbReference type="InterPro" id="IPR040520">
    <property type="entry name" value="Importin_rep_3"/>
</dbReference>
<gene>
    <name evidence="6" type="ORF">R3P38DRAFT_3291974</name>
</gene>
<dbReference type="GO" id="GO:0005634">
    <property type="term" value="C:nucleus"/>
    <property type="evidence" value="ECO:0007669"/>
    <property type="project" value="UniProtKB-SubCell"/>
</dbReference>
<keyword evidence="4" id="KW-0539">Nucleus</keyword>
<dbReference type="Proteomes" id="UP001362999">
    <property type="component" value="Unassembled WGS sequence"/>
</dbReference>
<comment type="caution">
    <text evidence="6">The sequence shown here is derived from an EMBL/GenBank/DDBJ whole genome shotgun (WGS) entry which is preliminary data.</text>
</comment>
<feature type="region of interest" description="Disordered" evidence="5">
    <location>
        <begin position="383"/>
        <end position="406"/>
    </location>
</feature>
<dbReference type="Pfam" id="PF18806">
    <property type="entry name" value="Importin_rep_3"/>
    <property type="match status" value="1"/>
</dbReference>
<protein>
    <recommendedName>
        <fullName evidence="8">Importin-13</fullName>
    </recommendedName>
</protein>